<dbReference type="SUPFAM" id="SSF53822">
    <property type="entry name" value="Periplasmic binding protein-like I"/>
    <property type="match status" value="1"/>
</dbReference>
<feature type="compositionally biased region" description="Low complexity" evidence="15">
    <location>
        <begin position="977"/>
        <end position="988"/>
    </location>
</feature>
<evidence type="ECO:0000256" key="6">
    <source>
        <dbReference type="ARBA" id="ARBA00023054"/>
    </source>
</evidence>
<reference evidence="19" key="1">
    <citation type="journal article" date="2013" name="Science">
        <title>The genome of the ctenophore Mnemiopsis leidyi and its implications for cell type evolution.</title>
        <authorList>
            <consortium name="NISC Comparative Sequencing Program"/>
            <person name="Ryan J.F."/>
            <person name="Pang K."/>
            <person name="Schnitzler C.E."/>
            <person name="Nguyen A.D."/>
            <person name="Moreland R.T."/>
            <person name="Simmons D.K."/>
            <person name="Koch B.J."/>
            <person name="Francis W.R."/>
            <person name="Havlak P."/>
            <person name="Smith S.A."/>
            <person name="Putnam N.H."/>
            <person name="Haddock S.H."/>
            <person name="Dunn C.W."/>
            <person name="Wolfsberg T.G."/>
            <person name="Mullikin J.C."/>
            <person name="Martindale M.Q."/>
            <person name="Baxevanis A.D."/>
        </authorList>
    </citation>
    <scope>NUCLEOTIDE SEQUENCE</scope>
    <source>
        <strain evidence="19">8420</strain>
    </source>
</reference>
<dbReference type="Gene3D" id="3.40.190.10">
    <property type="entry name" value="Periplasmic binding protein-like II"/>
    <property type="match status" value="1"/>
</dbReference>
<feature type="region of interest" description="Disordered" evidence="15">
    <location>
        <begin position="953"/>
        <end position="1007"/>
    </location>
</feature>
<evidence type="ECO:0000313" key="19">
    <source>
        <dbReference type="EMBL" id="AHA51227.1"/>
    </source>
</evidence>
<dbReference type="InterPro" id="IPR028082">
    <property type="entry name" value="Peripla_BP_I"/>
</dbReference>
<evidence type="ECO:0000259" key="17">
    <source>
        <dbReference type="SMART" id="SM00079"/>
    </source>
</evidence>
<dbReference type="Pfam" id="PF10613">
    <property type="entry name" value="Lig_chan-Glu_bd"/>
    <property type="match status" value="1"/>
</dbReference>
<keyword evidence="7" id="KW-0406">Ion transport</keyword>
<sequence length="1007" mass="114269">SYGINGLITFQKYSNERKIKISANEMVPLTKDLANIDVSKQVANLKNSEARIFIMNVHSGYAKPILEVAKEMGLIGGEYAWVVTDATINDVDNLLNSTNGIFDDYIQGMVGFMSSICCNGKKEEFLKRWAEDTDGVTGDVPWAMDSWGGSSSTEPRLQSRASLTYDSVWVIAKALHKLMYDDHLQVNQPDVDFWSTPVRHYNEGKMILDYMLDIKDYEGLTGMIEFDNNGGPVKKTYDLVNFRVRNLVKVGEWKPNIGLKMNDSEKILWNGQTLKPPSSAIKSLKGRTLRLGITHEPPFIQIDFNCTAKDKTNKACYSGLCIELVEKLAHQIEFEYEFIESEDKKFGSPLKDGKGWNGLIKMLLDGKIDIGAVNFAMNKAREQAIDFSMPFINTGLVMTTKIKESKSDPFFWTKPFDVDLWYAILAFAVLMVLLIWLYDHMSPFGYYGRRMHAALRCACKSCESFRCNKEQRISDDDNSCLFETRLCDPSENKEELMNVGNSLWMVAACLFSIGPVEGVPRNMSGRLILAMWWFMILIVTAMYTANLAAFLTVTRMENGINSISDLINQDKVKWGTVNGTNAEILLQFAKSPELETVYSKMQRVGTIEEGFQRAREDNYIFFYGGAIVTFEANTKPCNLQIIGEQLFSFGYAFGFPPHSPYIETFNAALLNLSEQNELDALWKKWSKGDCAAKGKTSKSSSLNLANIYGLCYTFFVVIAVSGIILLGEIVYESIMDVKRFKTTFLNAVKYRLIYIWKRPEYQNCKYKEWEPEESKKSENSNENVDLELIQMVEYDCSSKPLNQSDTHSFINKDQNEFRYPTPDPDKIILLPGSGYKPNGYPIIKPPNLEYPGYDTNLYSKPPNKYVPNNTSINPSIAYVPNNPHPYHRSLPLEFSPIESDNSKNSLNLYQASVPRSTHKHRSKNPNRIQSAQSARSDMPQNFEELFDRTLERMTNTIDKSDRGSKAKRINPHNKGASLSTRSSLIYSSPEVSDTDELRSESDISLPP</sequence>
<keyword evidence="11" id="KW-0628">Postsynaptic cell membrane</keyword>
<evidence type="ECO:0000256" key="4">
    <source>
        <dbReference type="ARBA" id="ARBA00022989"/>
    </source>
</evidence>
<evidence type="ECO:0000256" key="9">
    <source>
        <dbReference type="ARBA" id="ARBA00023170"/>
    </source>
</evidence>
<keyword evidence="6" id="KW-0175">Coiled coil</keyword>
<evidence type="ECO:0000256" key="5">
    <source>
        <dbReference type="ARBA" id="ARBA00023018"/>
    </source>
</evidence>
<evidence type="ECO:0000256" key="1">
    <source>
        <dbReference type="ARBA" id="ARBA00004141"/>
    </source>
</evidence>
<evidence type="ECO:0000256" key="14">
    <source>
        <dbReference type="ARBA" id="ARBA00034100"/>
    </source>
</evidence>
<dbReference type="Gene3D" id="1.10.287.70">
    <property type="match status" value="1"/>
</dbReference>
<name>V9PPH8_BATCU</name>
<evidence type="ECO:0000256" key="10">
    <source>
        <dbReference type="ARBA" id="ARBA00023180"/>
    </source>
</evidence>
<evidence type="ECO:0000256" key="3">
    <source>
        <dbReference type="ARBA" id="ARBA00022692"/>
    </source>
</evidence>
<feature type="transmembrane region" description="Helical" evidence="16">
    <location>
        <begin position="502"/>
        <end position="519"/>
    </location>
</feature>
<keyword evidence="12" id="KW-1071">Ligand-gated ion channel</keyword>
<proteinExistence type="evidence at transcript level"/>
<dbReference type="SMART" id="SM00918">
    <property type="entry name" value="Lig_chan-Glu_bd"/>
    <property type="match status" value="1"/>
</dbReference>
<dbReference type="Pfam" id="PF01094">
    <property type="entry name" value="ANF_receptor"/>
    <property type="match status" value="1"/>
</dbReference>
<accession>V9PPH8</accession>
<feature type="transmembrane region" description="Helical" evidence="16">
    <location>
        <begin position="531"/>
        <end position="553"/>
    </location>
</feature>
<dbReference type="GO" id="GO:0043226">
    <property type="term" value="C:organelle"/>
    <property type="evidence" value="ECO:0007669"/>
    <property type="project" value="UniProtKB-ARBA"/>
</dbReference>
<feature type="compositionally biased region" description="Polar residues" evidence="15">
    <location>
        <begin position="925"/>
        <end position="939"/>
    </location>
</feature>
<keyword evidence="9" id="KW-0675">Receptor</keyword>
<dbReference type="PANTHER" id="PTHR18966">
    <property type="entry name" value="IONOTROPIC GLUTAMATE RECEPTOR"/>
    <property type="match status" value="1"/>
</dbReference>
<dbReference type="SMART" id="SM00079">
    <property type="entry name" value="PBPe"/>
    <property type="match status" value="1"/>
</dbReference>
<dbReference type="InterPro" id="IPR001828">
    <property type="entry name" value="ANF_lig-bd_rcpt"/>
</dbReference>
<comment type="subcellular location">
    <subcellularLocation>
        <location evidence="1">Membrane</location>
        <topology evidence="1">Multi-pass membrane protein</topology>
    </subcellularLocation>
    <subcellularLocation>
        <location evidence="14">Postsynaptic cell membrane</location>
    </subcellularLocation>
</comment>
<evidence type="ECO:0000256" key="13">
    <source>
        <dbReference type="ARBA" id="ARBA00023303"/>
    </source>
</evidence>
<feature type="domain" description="Ionotropic glutamate receptor C-terminal" evidence="17">
    <location>
        <begin position="288"/>
        <end position="688"/>
    </location>
</feature>
<keyword evidence="3 16" id="KW-0812">Transmembrane</keyword>
<dbReference type="InterPro" id="IPR001320">
    <property type="entry name" value="Iontro_rcpt_C"/>
</dbReference>
<keyword evidence="5" id="KW-0770">Synapse</keyword>
<evidence type="ECO:0000256" key="7">
    <source>
        <dbReference type="ARBA" id="ARBA00023065"/>
    </source>
</evidence>
<dbReference type="SUPFAM" id="SSF81324">
    <property type="entry name" value="Voltage-gated potassium channels"/>
    <property type="match status" value="1"/>
</dbReference>
<evidence type="ECO:0000256" key="11">
    <source>
        <dbReference type="ARBA" id="ARBA00023257"/>
    </source>
</evidence>
<protein>
    <submittedName>
        <fullName evidence="19">Lig_chan domain-containing protein</fullName>
    </submittedName>
</protein>
<organism evidence="19">
    <name type="scientific">Bathyctena chuni</name>
    <name type="common">Comb jellyfish</name>
    <dbReference type="NCBI Taxonomy" id="1403704"/>
    <lineage>
        <taxon>Eukaryota</taxon>
        <taxon>Metazoa</taxon>
        <taxon>Ctenophora</taxon>
        <taxon>Tentaculata</taxon>
        <taxon>Cydippida</taxon>
        <taxon>Bathyctenidae</taxon>
        <taxon>Bathyctena</taxon>
    </lineage>
</organism>
<dbReference type="SUPFAM" id="SSF53850">
    <property type="entry name" value="Periplasmic binding protein-like II"/>
    <property type="match status" value="1"/>
</dbReference>
<dbReference type="Pfam" id="PF00060">
    <property type="entry name" value="Lig_chan"/>
    <property type="match status" value="1"/>
</dbReference>
<evidence type="ECO:0000256" key="8">
    <source>
        <dbReference type="ARBA" id="ARBA00023136"/>
    </source>
</evidence>
<dbReference type="EMBL" id="KF317293">
    <property type="protein sequence ID" value="AHA51227.1"/>
    <property type="molecule type" value="mRNA"/>
</dbReference>
<dbReference type="GO" id="GO:0045211">
    <property type="term" value="C:postsynaptic membrane"/>
    <property type="evidence" value="ECO:0007669"/>
    <property type="project" value="UniProtKB-SubCell"/>
</dbReference>
<evidence type="ECO:0000256" key="12">
    <source>
        <dbReference type="ARBA" id="ARBA00023286"/>
    </source>
</evidence>
<keyword evidence="13" id="KW-0407">Ion channel</keyword>
<keyword evidence="4 16" id="KW-1133">Transmembrane helix</keyword>
<dbReference type="InterPro" id="IPR019594">
    <property type="entry name" value="Glu/Gly-bd"/>
</dbReference>
<keyword evidence="8 16" id="KW-0472">Membrane</keyword>
<feature type="region of interest" description="Disordered" evidence="15">
    <location>
        <begin position="913"/>
        <end position="939"/>
    </location>
</feature>
<dbReference type="GO" id="GO:0015276">
    <property type="term" value="F:ligand-gated monoatomic ion channel activity"/>
    <property type="evidence" value="ECO:0007669"/>
    <property type="project" value="InterPro"/>
</dbReference>
<dbReference type="FunFam" id="3.40.190.10:FF:000078">
    <property type="entry name" value="glutamate receptor ionotropic, NMDA 3B"/>
    <property type="match status" value="1"/>
</dbReference>
<dbReference type="AlphaFoldDB" id="V9PPH8"/>
<feature type="transmembrane region" description="Helical" evidence="16">
    <location>
        <begin position="707"/>
        <end position="731"/>
    </location>
</feature>
<evidence type="ECO:0000259" key="18">
    <source>
        <dbReference type="SMART" id="SM00918"/>
    </source>
</evidence>
<feature type="non-terminal residue" evidence="19">
    <location>
        <position position="1"/>
    </location>
</feature>
<evidence type="ECO:0000256" key="16">
    <source>
        <dbReference type="SAM" id="Phobius"/>
    </source>
</evidence>
<dbReference type="InterPro" id="IPR015683">
    <property type="entry name" value="Ionotropic_Glu_rcpt"/>
</dbReference>
<feature type="transmembrane region" description="Helical" evidence="16">
    <location>
        <begin position="420"/>
        <end position="438"/>
    </location>
</feature>
<evidence type="ECO:0000256" key="2">
    <source>
        <dbReference type="ARBA" id="ARBA00022448"/>
    </source>
</evidence>
<feature type="domain" description="Ionotropic glutamate receptor L-glutamate and glycine-binding" evidence="18">
    <location>
        <begin position="303"/>
        <end position="365"/>
    </location>
</feature>
<keyword evidence="2" id="KW-0813">Transport</keyword>
<keyword evidence="10" id="KW-0325">Glycoprotein</keyword>
<evidence type="ECO:0000256" key="15">
    <source>
        <dbReference type="SAM" id="MobiDB-lite"/>
    </source>
</evidence>
<dbReference type="Gene3D" id="3.40.50.2300">
    <property type="match status" value="2"/>
</dbReference>